<dbReference type="GO" id="GO:0033765">
    <property type="term" value="F:steroid dehydrogenase activity, acting on the CH-CH group of donors"/>
    <property type="evidence" value="ECO:0007669"/>
    <property type="project" value="UniProtKB-ARBA"/>
</dbReference>
<gene>
    <name evidence="15" type="primary">nadB</name>
    <name evidence="15" type="ORF">I6G95_10545</name>
    <name evidence="16" type="ORF">I6H48_11105</name>
</gene>
<sequence length="529" mass="55012">MQAGASNTFGLRPSFDSWTLTCDFLVIGGGVAGLSAARRALELGLDVLVIDSVEWRVGARKQLRFADAATNLAQGGLAVVGLDDDPSGHVANGFDDTTDSHIADTLDAGAGHCDEGAVASIIRAGAAATEWLIGLGATFDPAPDNPAVYSRTKEGGHHARRIIHAGGDATGAEIERALEASVTGVRVLQNATARQLIVGKDGRVLGALVADPRGGGAIRAGATLLATGGVGHIYRATTAPSGARGEAIGMASDAGAEIRDMEFIQFHPTVLYDERSASDGTGRRHLISEAVRGEGAILVDSRGNSVTAGVDPRGDLAPRDIVSRAIATRMRELGEDHVFLDARHIDNFAARFPTITAGLTAAEIDPTKDLIPVAPAVHYTCGGIAVDPFGATCVPGLFAAGECSATGLHGANRLASNSLLEGLVVGKRVAEKVAETHAVPVGDEEFAAAVEGLPQPRPELEPRQLFRLQTAMQEGAGVTRNEQSLRQALAVIDRLPQSVQVVAARKVVEAALARPYTLGCHTWFEKDGD</sequence>
<evidence type="ECO:0000256" key="7">
    <source>
        <dbReference type="ARBA" id="ARBA00022642"/>
    </source>
</evidence>
<dbReference type="InterPro" id="IPR036188">
    <property type="entry name" value="FAD/NAD-bd_sf"/>
</dbReference>
<keyword evidence="8 13" id="KW-0274">FAD</keyword>
<dbReference type="EMBL" id="CP065628">
    <property type="protein sequence ID" value="QPR32169.1"/>
    <property type="molecule type" value="Genomic_DNA"/>
</dbReference>
<dbReference type="PRINTS" id="PR00368">
    <property type="entry name" value="FADPNR"/>
</dbReference>
<evidence type="ECO:0000256" key="10">
    <source>
        <dbReference type="ARBA" id="ARBA00029426"/>
    </source>
</evidence>
<evidence type="ECO:0000256" key="13">
    <source>
        <dbReference type="RuleBase" id="RU362049"/>
    </source>
</evidence>
<evidence type="ECO:0000256" key="2">
    <source>
        <dbReference type="ARBA" id="ARBA00004950"/>
    </source>
</evidence>
<dbReference type="GO" id="GO:0005737">
    <property type="term" value="C:cytoplasm"/>
    <property type="evidence" value="ECO:0007669"/>
    <property type="project" value="UniProtKB-SubCell"/>
</dbReference>
<protein>
    <recommendedName>
        <fullName evidence="5 12">L-aspartate oxidase</fullName>
        <ecNumber evidence="4 12">1.4.3.16</ecNumber>
    </recommendedName>
</protein>
<dbReference type="NCBIfam" id="TIGR00551">
    <property type="entry name" value="nadB"/>
    <property type="match status" value="1"/>
</dbReference>
<dbReference type="InterPro" id="IPR003953">
    <property type="entry name" value="FAD-dep_OxRdtase_2_FAD-bd"/>
</dbReference>
<evidence type="ECO:0000259" key="14">
    <source>
        <dbReference type="Pfam" id="PF00890"/>
    </source>
</evidence>
<dbReference type="RefSeq" id="WP_197915444.1">
    <property type="nucleotide sequence ID" value="NZ_CP065628.1"/>
</dbReference>
<evidence type="ECO:0000256" key="3">
    <source>
        <dbReference type="ARBA" id="ARBA00008562"/>
    </source>
</evidence>
<evidence type="ECO:0000256" key="5">
    <source>
        <dbReference type="ARBA" id="ARBA00021901"/>
    </source>
</evidence>
<evidence type="ECO:0000256" key="1">
    <source>
        <dbReference type="ARBA" id="ARBA00001974"/>
    </source>
</evidence>
<comment type="similarity">
    <text evidence="3 13">Belongs to the FAD-dependent oxidoreductase 2 family. NadB subfamily.</text>
</comment>
<evidence type="ECO:0000256" key="9">
    <source>
        <dbReference type="ARBA" id="ARBA00023002"/>
    </source>
</evidence>
<reference evidence="17 18" key="1">
    <citation type="submission" date="2020-12" db="EMBL/GenBank/DDBJ databases">
        <title>FDA dAtabase for Regulatory Grade micrObial Sequences (FDA-ARGOS): Supporting development and validation of Infectious Disease Dx tests.</title>
        <authorList>
            <person name="Sproer C."/>
            <person name="Gronow S."/>
            <person name="Severitt S."/>
            <person name="Schroder I."/>
            <person name="Tallon L."/>
            <person name="Sadzewicz L."/>
            <person name="Zhao X."/>
            <person name="Boylan J."/>
            <person name="Ott S."/>
            <person name="Bowen H."/>
            <person name="Vavikolanu K."/>
            <person name="Mehta A."/>
            <person name="Aluvathingal J."/>
            <person name="Nadendla S."/>
            <person name="Lowell S."/>
            <person name="Myers T."/>
            <person name="Yan Y."/>
            <person name="Sichtig H."/>
        </authorList>
    </citation>
    <scope>NUCLEOTIDE SEQUENCE [LARGE SCALE GENOMIC DNA]</scope>
    <source>
        <strain evidence="15 17">FDAARGOS_938</strain>
        <strain evidence="16 18">FDAARGOS_991</strain>
    </source>
</reference>
<dbReference type="Proteomes" id="UP000595198">
    <property type="component" value="Chromosome"/>
</dbReference>
<dbReference type="InterPro" id="IPR037099">
    <property type="entry name" value="Fum_R/Succ_DH_flav-like_C_sf"/>
</dbReference>
<comment type="catalytic activity">
    <reaction evidence="11">
        <text>L-aspartate + O2 = iminosuccinate + H2O2</text>
        <dbReference type="Rhea" id="RHEA:25876"/>
        <dbReference type="ChEBI" id="CHEBI:15379"/>
        <dbReference type="ChEBI" id="CHEBI:16240"/>
        <dbReference type="ChEBI" id="CHEBI:29991"/>
        <dbReference type="ChEBI" id="CHEBI:77875"/>
        <dbReference type="EC" id="1.4.3.16"/>
    </reaction>
    <physiologicalReaction direction="left-to-right" evidence="11">
        <dbReference type="Rhea" id="RHEA:25877"/>
    </physiologicalReaction>
</comment>
<dbReference type="Gene3D" id="3.90.700.10">
    <property type="entry name" value="Succinate dehydrogenase/fumarate reductase flavoprotein, catalytic domain"/>
    <property type="match status" value="1"/>
</dbReference>
<evidence type="ECO:0000256" key="6">
    <source>
        <dbReference type="ARBA" id="ARBA00022630"/>
    </source>
</evidence>
<keyword evidence="9 13" id="KW-0560">Oxidoreductase</keyword>
<dbReference type="EMBL" id="CP066023">
    <property type="protein sequence ID" value="QQB83975.1"/>
    <property type="molecule type" value="Genomic_DNA"/>
</dbReference>
<dbReference type="Pfam" id="PF00890">
    <property type="entry name" value="FAD_binding_2"/>
    <property type="match status" value="1"/>
</dbReference>
<dbReference type="Proteomes" id="UP000594774">
    <property type="component" value="Chromosome"/>
</dbReference>
<evidence type="ECO:0000313" key="15">
    <source>
        <dbReference type="EMBL" id="QPR32169.1"/>
    </source>
</evidence>
<dbReference type="InterPro" id="IPR027477">
    <property type="entry name" value="Succ_DH/fumarate_Rdtase_cat_sf"/>
</dbReference>
<comment type="pathway">
    <text evidence="2 13">Cofactor biosynthesis; NAD(+) biosynthesis; iminoaspartate from L-aspartate (oxidase route): step 1/1.</text>
</comment>
<evidence type="ECO:0000256" key="4">
    <source>
        <dbReference type="ARBA" id="ARBA00012173"/>
    </source>
</evidence>
<dbReference type="AlphaFoldDB" id="A0AB37GH29"/>
<dbReference type="EC" id="1.4.3.16" evidence="4 12"/>
<evidence type="ECO:0000313" key="16">
    <source>
        <dbReference type="EMBL" id="QQB83975.1"/>
    </source>
</evidence>
<dbReference type="Gene3D" id="3.50.50.60">
    <property type="entry name" value="FAD/NAD(P)-binding domain"/>
    <property type="match status" value="1"/>
</dbReference>
<feature type="domain" description="FAD-dependent oxidoreductase 2 FAD-binding" evidence="14">
    <location>
        <begin position="23"/>
        <end position="419"/>
    </location>
</feature>
<dbReference type="SUPFAM" id="SSF56425">
    <property type="entry name" value="Succinate dehydrogenase/fumarate reductase flavoprotein, catalytic domain"/>
    <property type="match status" value="1"/>
</dbReference>
<dbReference type="GO" id="GO:0034628">
    <property type="term" value="P:'de novo' NAD+ biosynthetic process from L-aspartate"/>
    <property type="evidence" value="ECO:0007669"/>
    <property type="project" value="TreeGrafter"/>
</dbReference>
<organism evidence="15 17">
    <name type="scientific">Corynebacterium amycolatum</name>
    <dbReference type="NCBI Taxonomy" id="43765"/>
    <lineage>
        <taxon>Bacteria</taxon>
        <taxon>Bacillati</taxon>
        <taxon>Actinomycetota</taxon>
        <taxon>Actinomycetes</taxon>
        <taxon>Mycobacteriales</taxon>
        <taxon>Corynebacteriaceae</taxon>
        <taxon>Corynebacterium</taxon>
    </lineage>
</organism>
<dbReference type="SUPFAM" id="SSF51905">
    <property type="entry name" value="FAD/NAD(P)-binding domain"/>
    <property type="match status" value="1"/>
</dbReference>
<proteinExistence type="inferred from homology"/>
<evidence type="ECO:0000313" key="17">
    <source>
        <dbReference type="Proteomes" id="UP000594774"/>
    </source>
</evidence>
<dbReference type="FunFam" id="3.90.700.10:FF:000002">
    <property type="entry name" value="L-aspartate oxidase"/>
    <property type="match status" value="1"/>
</dbReference>
<evidence type="ECO:0000256" key="12">
    <source>
        <dbReference type="NCBIfam" id="TIGR00551"/>
    </source>
</evidence>
<dbReference type="InterPro" id="IPR005288">
    <property type="entry name" value="NadB"/>
</dbReference>
<keyword evidence="7 13" id="KW-0662">Pyridine nucleotide biosynthesis</keyword>
<evidence type="ECO:0000256" key="8">
    <source>
        <dbReference type="ARBA" id="ARBA00022827"/>
    </source>
</evidence>
<comment type="cofactor">
    <cofactor evidence="1 13">
        <name>FAD</name>
        <dbReference type="ChEBI" id="CHEBI:57692"/>
    </cofactor>
</comment>
<keyword evidence="18" id="KW-1185">Reference proteome</keyword>
<accession>A0AB37GH29</accession>
<comment type="subcellular location">
    <subcellularLocation>
        <location evidence="13">Cytoplasm</location>
    </subcellularLocation>
</comment>
<evidence type="ECO:0000313" key="18">
    <source>
        <dbReference type="Proteomes" id="UP000595198"/>
    </source>
</evidence>
<name>A0AB37GH29_CORAY</name>
<dbReference type="GO" id="GO:0008734">
    <property type="term" value="F:L-aspartate oxidase activity"/>
    <property type="evidence" value="ECO:0007669"/>
    <property type="project" value="UniProtKB-UniRule"/>
</dbReference>
<dbReference type="PANTHER" id="PTHR42716">
    <property type="entry name" value="L-ASPARTATE OXIDASE"/>
    <property type="match status" value="1"/>
</dbReference>
<dbReference type="PANTHER" id="PTHR42716:SF2">
    <property type="entry name" value="L-ASPARTATE OXIDASE, CHLOROPLASTIC"/>
    <property type="match status" value="1"/>
</dbReference>
<evidence type="ECO:0000256" key="11">
    <source>
        <dbReference type="ARBA" id="ARBA00048305"/>
    </source>
</evidence>
<comment type="function">
    <text evidence="10">Catalyzes the oxidation of L-aspartate to iminoaspartate, the first step in the de novo biosynthesis of NAD(+).</text>
</comment>
<dbReference type="SUPFAM" id="SSF46977">
    <property type="entry name" value="Succinate dehydrogenase/fumarate reductase flavoprotein C-terminal domain"/>
    <property type="match status" value="1"/>
</dbReference>
<keyword evidence="6 13" id="KW-0285">Flavoprotein</keyword>